<dbReference type="InterPro" id="IPR005349">
    <property type="entry name" value="TMEM14"/>
</dbReference>
<evidence type="ECO:0000256" key="2">
    <source>
        <dbReference type="ARBA" id="ARBA00007590"/>
    </source>
</evidence>
<evidence type="ECO:0000313" key="9">
    <source>
        <dbReference type="Proteomes" id="UP000015101"/>
    </source>
</evidence>
<dbReference type="AlphaFoldDB" id="T1G200"/>
<evidence type="ECO:0000256" key="3">
    <source>
        <dbReference type="ARBA" id="ARBA00022692"/>
    </source>
</evidence>
<feature type="transmembrane region" description="Helical" evidence="6">
    <location>
        <begin position="51"/>
        <end position="69"/>
    </location>
</feature>
<keyword evidence="4 6" id="KW-1133">Transmembrane helix</keyword>
<dbReference type="OMA" id="IWAFGYA"/>
<dbReference type="GeneID" id="20215098"/>
<evidence type="ECO:0000256" key="6">
    <source>
        <dbReference type="SAM" id="Phobius"/>
    </source>
</evidence>
<dbReference type="GO" id="GO:0031966">
    <property type="term" value="C:mitochondrial membrane"/>
    <property type="evidence" value="ECO:0000318"/>
    <property type="project" value="GO_Central"/>
</dbReference>
<dbReference type="EMBL" id="KB096080">
    <property type="protein sequence ID" value="ESO08518.1"/>
    <property type="molecule type" value="Genomic_DNA"/>
</dbReference>
<dbReference type="InParanoid" id="T1G200"/>
<dbReference type="eggNOG" id="KOG4267">
    <property type="taxonomic scope" value="Eukaryota"/>
</dbReference>
<dbReference type="InterPro" id="IPR044890">
    <property type="entry name" value="TMEM14_sf"/>
</dbReference>
<evidence type="ECO:0000313" key="7">
    <source>
        <dbReference type="EMBL" id="ESO08518.1"/>
    </source>
</evidence>
<dbReference type="Pfam" id="PF03647">
    <property type="entry name" value="Tmemb_14"/>
    <property type="match status" value="1"/>
</dbReference>
<feature type="transmembrane region" description="Helical" evidence="6">
    <location>
        <begin position="6"/>
        <end position="21"/>
    </location>
</feature>
<evidence type="ECO:0000313" key="8">
    <source>
        <dbReference type="EnsemblMetazoa" id="HelroP75060"/>
    </source>
</evidence>
<dbReference type="EnsemblMetazoa" id="HelroT75060">
    <property type="protein sequence ID" value="HelroP75060"/>
    <property type="gene ID" value="HelroG75060"/>
</dbReference>
<reference evidence="7 9" key="2">
    <citation type="journal article" date="2013" name="Nature">
        <title>Insights into bilaterian evolution from three spiralian genomes.</title>
        <authorList>
            <person name="Simakov O."/>
            <person name="Marletaz F."/>
            <person name="Cho S.J."/>
            <person name="Edsinger-Gonzales E."/>
            <person name="Havlak P."/>
            <person name="Hellsten U."/>
            <person name="Kuo D.H."/>
            <person name="Larsson T."/>
            <person name="Lv J."/>
            <person name="Arendt D."/>
            <person name="Savage R."/>
            <person name="Osoegawa K."/>
            <person name="de Jong P."/>
            <person name="Grimwood J."/>
            <person name="Chapman J.A."/>
            <person name="Shapiro H."/>
            <person name="Aerts A."/>
            <person name="Otillar R.P."/>
            <person name="Terry A.Y."/>
            <person name="Boore J.L."/>
            <person name="Grigoriev I.V."/>
            <person name="Lindberg D.R."/>
            <person name="Seaver E.C."/>
            <person name="Weisblat D.A."/>
            <person name="Putnam N.H."/>
            <person name="Rokhsar D.S."/>
        </authorList>
    </citation>
    <scope>NUCLEOTIDE SEQUENCE</scope>
</reference>
<dbReference type="Proteomes" id="UP000015101">
    <property type="component" value="Unassembled WGS sequence"/>
</dbReference>
<sequence>MDFISFGYALVIAAGGIYGYVKAGSVASLVSGLLFGGLSACGALMTSNNPANCTLLFGTCLALGSLMSYRTFKSGKFMPAGVVASLRLAEFLYGPRSAYLNFYSLARDSLANCSINKCFK</sequence>
<gene>
    <name evidence="8" type="primary">20215098</name>
    <name evidence="7" type="ORF">HELRODRAFT_75060</name>
</gene>
<evidence type="ECO:0000256" key="5">
    <source>
        <dbReference type="ARBA" id="ARBA00023136"/>
    </source>
</evidence>
<keyword evidence="5 6" id="KW-0472">Membrane</keyword>
<evidence type="ECO:0000256" key="4">
    <source>
        <dbReference type="ARBA" id="ARBA00022989"/>
    </source>
</evidence>
<dbReference type="HOGENOM" id="CLU_096652_4_3_1"/>
<protein>
    <recommendedName>
        <fullName evidence="10">Transmembrane protein 14C</fullName>
    </recommendedName>
</protein>
<evidence type="ECO:0000256" key="1">
    <source>
        <dbReference type="ARBA" id="ARBA00004370"/>
    </source>
</evidence>
<evidence type="ECO:0008006" key="10">
    <source>
        <dbReference type="Google" id="ProtNLM"/>
    </source>
</evidence>
<dbReference type="STRING" id="6412.T1G200"/>
<comment type="subcellular location">
    <subcellularLocation>
        <location evidence="1">Membrane</location>
    </subcellularLocation>
</comment>
<dbReference type="Gene3D" id="1.10.10.1740">
    <property type="entry name" value="Transmembrane protein 14-like"/>
    <property type="match status" value="1"/>
</dbReference>
<dbReference type="PANTHER" id="PTHR12668:SF43">
    <property type="entry name" value="TRANSMEMBRANE PROTEIN 14 HOMOLOG"/>
    <property type="match status" value="1"/>
</dbReference>
<dbReference type="KEGG" id="hro:HELRODRAFT_75060"/>
<dbReference type="RefSeq" id="XP_009013448.1">
    <property type="nucleotide sequence ID" value="XM_009015200.1"/>
</dbReference>
<dbReference type="FunCoup" id="T1G200">
    <property type="interactions" value="568"/>
</dbReference>
<reference evidence="8" key="3">
    <citation type="submission" date="2015-06" db="UniProtKB">
        <authorList>
            <consortium name="EnsemblMetazoa"/>
        </authorList>
    </citation>
    <scope>IDENTIFICATION</scope>
</reference>
<keyword evidence="9" id="KW-1185">Reference proteome</keyword>
<dbReference type="CTD" id="20215098"/>
<dbReference type="OrthoDB" id="5620at2759"/>
<keyword evidence="3 6" id="KW-0812">Transmembrane</keyword>
<name>T1G200_HELRO</name>
<accession>T1G200</accession>
<dbReference type="PANTHER" id="PTHR12668">
    <property type="entry name" value="TRANSMEMBRANE PROTEIN 14, 15"/>
    <property type="match status" value="1"/>
</dbReference>
<dbReference type="EMBL" id="AMQM01003276">
    <property type="status" value="NOT_ANNOTATED_CDS"/>
    <property type="molecule type" value="Genomic_DNA"/>
</dbReference>
<organism evidence="8 9">
    <name type="scientific">Helobdella robusta</name>
    <name type="common">Californian leech</name>
    <dbReference type="NCBI Taxonomy" id="6412"/>
    <lineage>
        <taxon>Eukaryota</taxon>
        <taxon>Metazoa</taxon>
        <taxon>Spiralia</taxon>
        <taxon>Lophotrochozoa</taxon>
        <taxon>Annelida</taxon>
        <taxon>Clitellata</taxon>
        <taxon>Hirudinea</taxon>
        <taxon>Rhynchobdellida</taxon>
        <taxon>Glossiphoniidae</taxon>
        <taxon>Helobdella</taxon>
    </lineage>
</organism>
<comment type="similarity">
    <text evidence="2">Belongs to the TMEM14 family.</text>
</comment>
<reference evidence="9" key="1">
    <citation type="submission" date="2012-12" db="EMBL/GenBank/DDBJ databases">
        <authorList>
            <person name="Hellsten U."/>
            <person name="Grimwood J."/>
            <person name="Chapman J.A."/>
            <person name="Shapiro H."/>
            <person name="Aerts A."/>
            <person name="Otillar R.P."/>
            <person name="Terry A.Y."/>
            <person name="Boore J.L."/>
            <person name="Simakov O."/>
            <person name="Marletaz F."/>
            <person name="Cho S.-J."/>
            <person name="Edsinger-Gonzales E."/>
            <person name="Havlak P."/>
            <person name="Kuo D.-H."/>
            <person name="Larsson T."/>
            <person name="Lv J."/>
            <person name="Arendt D."/>
            <person name="Savage R."/>
            <person name="Osoegawa K."/>
            <person name="de Jong P."/>
            <person name="Lindberg D.R."/>
            <person name="Seaver E.C."/>
            <person name="Weisblat D.A."/>
            <person name="Putnam N.H."/>
            <person name="Grigoriev I.V."/>
            <person name="Rokhsar D.S."/>
        </authorList>
    </citation>
    <scope>NUCLEOTIDE SEQUENCE</scope>
</reference>
<proteinExistence type="inferred from homology"/>